<feature type="domain" description="SGNH hydrolase-type esterase" evidence="1">
    <location>
        <begin position="107"/>
        <end position="231"/>
    </location>
</feature>
<dbReference type="Pfam" id="PF13472">
    <property type="entry name" value="Lipase_GDSL_2"/>
    <property type="match status" value="1"/>
</dbReference>
<accession>A0AAX2ZC48</accession>
<organism evidence="2 3">
    <name type="scientific">Terrisporobacter hibernicus</name>
    <dbReference type="NCBI Taxonomy" id="2813371"/>
    <lineage>
        <taxon>Bacteria</taxon>
        <taxon>Bacillati</taxon>
        <taxon>Bacillota</taxon>
        <taxon>Clostridia</taxon>
        <taxon>Peptostreptococcales</taxon>
        <taxon>Peptostreptococcaceae</taxon>
        <taxon>Terrisporobacter</taxon>
    </lineage>
</organism>
<name>A0AAX2ZC48_9FIRM</name>
<dbReference type="AlphaFoldDB" id="A0AAX2ZC48"/>
<dbReference type="RefSeq" id="WP_228415291.1">
    <property type="nucleotide sequence ID" value="NZ_CP081135.1"/>
</dbReference>
<keyword evidence="3" id="KW-1185">Reference proteome</keyword>
<dbReference type="KEGG" id="tem:JW646_11965"/>
<dbReference type="SUPFAM" id="SSF52266">
    <property type="entry name" value="SGNH hydrolase"/>
    <property type="match status" value="1"/>
</dbReference>
<evidence type="ECO:0000313" key="2">
    <source>
        <dbReference type="EMBL" id="UEL46361.1"/>
    </source>
</evidence>
<protein>
    <recommendedName>
        <fullName evidence="1">SGNH hydrolase-type esterase domain-containing protein</fullName>
    </recommendedName>
</protein>
<dbReference type="EMBL" id="CP081135">
    <property type="protein sequence ID" value="UEL46361.1"/>
    <property type="molecule type" value="Genomic_DNA"/>
</dbReference>
<evidence type="ECO:0000313" key="3">
    <source>
        <dbReference type="Proteomes" id="UP001198983"/>
    </source>
</evidence>
<evidence type="ECO:0000259" key="1">
    <source>
        <dbReference type="Pfam" id="PF13472"/>
    </source>
</evidence>
<dbReference type="InterPro" id="IPR036514">
    <property type="entry name" value="SGNH_hydro_sf"/>
</dbReference>
<dbReference type="Gene3D" id="3.40.50.1110">
    <property type="entry name" value="SGNH hydrolase"/>
    <property type="match status" value="1"/>
</dbReference>
<gene>
    <name evidence="2" type="ORF">JW646_11965</name>
</gene>
<dbReference type="Proteomes" id="UP001198983">
    <property type="component" value="Chromosome"/>
</dbReference>
<dbReference type="InterPro" id="IPR013830">
    <property type="entry name" value="SGNH_hydro"/>
</dbReference>
<proteinExistence type="predicted"/>
<reference evidence="2 3" key="1">
    <citation type="journal article" date="2023" name="Int. J. Syst. Evol. Microbiol.">
        <title>Terrisporobacter hibernicus sp. nov., isolated from bovine faeces in Northern Ireland.</title>
        <authorList>
            <person name="Mitchell M."/>
            <person name="Nguyen S.V."/>
            <person name="Connor M."/>
            <person name="Fairley D.J."/>
            <person name="Donoghue O."/>
            <person name="Marshall H."/>
            <person name="Koolman L."/>
            <person name="McMullan G."/>
            <person name="Schaffer K.E."/>
            <person name="McGrath J.W."/>
            <person name="Fanning S."/>
        </authorList>
    </citation>
    <scope>NUCLEOTIDE SEQUENCE [LARGE SCALE GENOMIC DNA]</scope>
    <source>
        <strain evidence="2 3">MCA3</strain>
    </source>
</reference>
<sequence>MNFSDSINALDNQKKIEEAQVAKGIEIVKELEKKDVSQSEEKINLVQSNLQGVNINQESNDQENNNQENNNEKINLIDKFSSSVILGDSRAESIVSYEILDSSPVVAYKGRNLISAQKEGDINKAISLAPANLFLTYGLNDVELYGDPSDFIKEYEKVIKDIQSKLPNTKIYVNSIFKVKDKAISESPSLKNVPQFNTAIINMCNKLGVTYIDGSSIVDESSYEDDGIHFKPGFNKRWVEMLVQKANL</sequence>